<evidence type="ECO:0000313" key="3">
    <source>
        <dbReference type="Proteomes" id="UP000821853"/>
    </source>
</evidence>
<evidence type="ECO:0000313" key="2">
    <source>
        <dbReference type="EMBL" id="KAH9360433.1"/>
    </source>
</evidence>
<reference evidence="2 3" key="1">
    <citation type="journal article" date="2020" name="Cell">
        <title>Large-Scale Comparative Analyses of Tick Genomes Elucidate Their Genetic Diversity and Vector Capacities.</title>
        <authorList>
            <consortium name="Tick Genome and Microbiome Consortium (TIGMIC)"/>
            <person name="Jia N."/>
            <person name="Wang J."/>
            <person name="Shi W."/>
            <person name="Du L."/>
            <person name="Sun Y."/>
            <person name="Zhan W."/>
            <person name="Jiang J.F."/>
            <person name="Wang Q."/>
            <person name="Zhang B."/>
            <person name="Ji P."/>
            <person name="Bell-Sakyi L."/>
            <person name="Cui X.M."/>
            <person name="Yuan T.T."/>
            <person name="Jiang B.G."/>
            <person name="Yang W.F."/>
            <person name="Lam T.T."/>
            <person name="Chang Q.C."/>
            <person name="Ding S.J."/>
            <person name="Wang X.J."/>
            <person name="Zhu J.G."/>
            <person name="Ruan X.D."/>
            <person name="Zhao L."/>
            <person name="Wei J.T."/>
            <person name="Ye R.Z."/>
            <person name="Que T.C."/>
            <person name="Du C.H."/>
            <person name="Zhou Y.H."/>
            <person name="Cheng J.X."/>
            <person name="Dai P.F."/>
            <person name="Guo W.B."/>
            <person name="Han X.H."/>
            <person name="Huang E.J."/>
            <person name="Li L.F."/>
            <person name="Wei W."/>
            <person name="Gao Y.C."/>
            <person name="Liu J.Z."/>
            <person name="Shao H.Z."/>
            <person name="Wang X."/>
            <person name="Wang C.C."/>
            <person name="Yang T.C."/>
            <person name="Huo Q.B."/>
            <person name="Li W."/>
            <person name="Chen H.Y."/>
            <person name="Chen S.E."/>
            <person name="Zhou L.G."/>
            <person name="Ni X.B."/>
            <person name="Tian J.H."/>
            <person name="Sheng Y."/>
            <person name="Liu T."/>
            <person name="Pan Y.S."/>
            <person name="Xia L.Y."/>
            <person name="Li J."/>
            <person name="Zhao F."/>
            <person name="Cao W.C."/>
        </authorList>
    </citation>
    <scope>NUCLEOTIDE SEQUENCE [LARGE SCALE GENOMIC DNA]</scope>
    <source>
        <strain evidence="2">HaeL-2018</strain>
    </source>
</reference>
<dbReference type="AlphaFoldDB" id="A0A9J6FDP1"/>
<sequence>MNVSSRVTPVAFSDHGSVTVTFENGDHRRTRETAKSSWQLWKLNESLLDEEDVVSGIKAIITQVRERGDVNAIAWEELKEECKNVSCGERAGKSGFKKGKKKRFNAHASKSH</sequence>
<comment type="caution">
    <text evidence="2">The sequence shown here is derived from an EMBL/GenBank/DDBJ whole genome shotgun (WGS) entry which is preliminary data.</text>
</comment>
<dbReference type="Proteomes" id="UP000821853">
    <property type="component" value="Chromosome 1"/>
</dbReference>
<dbReference type="EMBL" id="JABSTR010000001">
    <property type="protein sequence ID" value="KAH9360433.1"/>
    <property type="molecule type" value="Genomic_DNA"/>
</dbReference>
<accession>A0A9J6FDP1</accession>
<keyword evidence="3" id="KW-1185">Reference proteome</keyword>
<feature type="region of interest" description="Disordered" evidence="1">
    <location>
        <begin position="89"/>
        <end position="112"/>
    </location>
</feature>
<protein>
    <submittedName>
        <fullName evidence="2">Uncharacterized protein</fullName>
    </submittedName>
</protein>
<proteinExistence type="predicted"/>
<gene>
    <name evidence="2" type="ORF">HPB48_003047</name>
</gene>
<feature type="compositionally biased region" description="Basic residues" evidence="1">
    <location>
        <begin position="95"/>
        <end position="112"/>
    </location>
</feature>
<evidence type="ECO:0000256" key="1">
    <source>
        <dbReference type="SAM" id="MobiDB-lite"/>
    </source>
</evidence>
<dbReference type="VEuPathDB" id="VectorBase:HLOH_047962"/>
<organism evidence="2 3">
    <name type="scientific">Haemaphysalis longicornis</name>
    <name type="common">Bush tick</name>
    <dbReference type="NCBI Taxonomy" id="44386"/>
    <lineage>
        <taxon>Eukaryota</taxon>
        <taxon>Metazoa</taxon>
        <taxon>Ecdysozoa</taxon>
        <taxon>Arthropoda</taxon>
        <taxon>Chelicerata</taxon>
        <taxon>Arachnida</taxon>
        <taxon>Acari</taxon>
        <taxon>Parasitiformes</taxon>
        <taxon>Ixodida</taxon>
        <taxon>Ixodoidea</taxon>
        <taxon>Ixodidae</taxon>
        <taxon>Haemaphysalinae</taxon>
        <taxon>Haemaphysalis</taxon>
    </lineage>
</organism>
<name>A0A9J6FDP1_HAELO</name>